<dbReference type="EMBL" id="GL377311">
    <property type="protein sequence ID" value="EFI93524.1"/>
    <property type="molecule type" value="Genomic_DNA"/>
</dbReference>
<evidence type="ECO:0008006" key="3">
    <source>
        <dbReference type="Google" id="ProtNLM"/>
    </source>
</evidence>
<evidence type="ECO:0000313" key="1">
    <source>
        <dbReference type="EMBL" id="EFI93524.1"/>
    </source>
</evidence>
<name>D8QG29_SCHCM</name>
<accession>D8QG29</accession>
<dbReference type="Gene3D" id="3.80.10.10">
    <property type="entry name" value="Ribonuclease Inhibitor"/>
    <property type="match status" value="1"/>
</dbReference>
<dbReference type="HOGENOM" id="CLU_525952_0_0_1"/>
<dbReference type="AlphaFoldDB" id="D8QG29"/>
<proteinExistence type="predicted"/>
<dbReference type="VEuPathDB" id="FungiDB:SCHCODRAFT_02515468"/>
<organism evidence="2">
    <name type="scientific">Schizophyllum commune (strain H4-8 / FGSC 9210)</name>
    <name type="common">Split gill fungus</name>
    <dbReference type="NCBI Taxonomy" id="578458"/>
    <lineage>
        <taxon>Eukaryota</taxon>
        <taxon>Fungi</taxon>
        <taxon>Dikarya</taxon>
        <taxon>Basidiomycota</taxon>
        <taxon>Agaricomycotina</taxon>
        <taxon>Agaricomycetes</taxon>
        <taxon>Agaricomycetidae</taxon>
        <taxon>Agaricales</taxon>
        <taxon>Schizophyllaceae</taxon>
        <taxon>Schizophyllum</taxon>
    </lineage>
</organism>
<feature type="non-terminal residue" evidence="1">
    <location>
        <position position="518"/>
    </location>
</feature>
<dbReference type="Proteomes" id="UP000007431">
    <property type="component" value="Unassembled WGS sequence"/>
</dbReference>
<evidence type="ECO:0000313" key="2">
    <source>
        <dbReference type="Proteomes" id="UP000007431"/>
    </source>
</evidence>
<gene>
    <name evidence="1" type="ORF">SCHCODRAFT_112822</name>
</gene>
<keyword evidence="2" id="KW-1185">Reference proteome</keyword>
<protein>
    <recommendedName>
        <fullName evidence="3">F-box domain-containing protein</fullName>
    </recommendedName>
</protein>
<sequence length="518" mass="59957">MHRLLSTYDLICLVSEVVDRPDAYAMSLTCRAWKEAALSRIWRDLDFIQLMTHLFSLLPLDVYRPPTTKHVTIFRLYGPKWLRSPDHSHFEKLYKYSERVRCLDLEDADSNVLSVLFDNPPPRPLFPGLVVLKLPPSAFTAGERPSPKFMHLFHSASLQQIWATWQTPSSRGQRLEIDLDACVAQTPELRLSIEASRYYAIMPTMRGPRWDIVRKFVIYHLVNDAEWNMLASLPCLQALEVTWKGYGQAPYPRLPSADHPFHALRDLVIKTDEDCRVFVADLIKHCDLVRLRSLIIETTLEEDAPVRAPTNNWRPLLEALRDHCDPGTLETLDLRDSGEPARVDSGTLELLLPFRRLEMLRLESKGGFKLSDSAVESLASGWKHLRTLQICTSLESLTITVDLKADFVVRIYDKDRPRSTTVTHLDFWNSELADPFNVAQLIVDTFPAAPLYGKVQAAILHDKFMDDIITDMEKRMRTREWIAWDKWEKVFQIMWMVREAKDFDGTRPRTSTRKRETI</sequence>
<dbReference type="InParanoid" id="D8QG29"/>
<reference evidence="1 2" key="1">
    <citation type="journal article" date="2010" name="Nat. Biotechnol.">
        <title>Genome sequence of the model mushroom Schizophyllum commune.</title>
        <authorList>
            <person name="Ohm R.A."/>
            <person name="de Jong J.F."/>
            <person name="Lugones L.G."/>
            <person name="Aerts A."/>
            <person name="Kothe E."/>
            <person name="Stajich J.E."/>
            <person name="de Vries R.P."/>
            <person name="Record E."/>
            <person name="Levasseur A."/>
            <person name="Baker S.E."/>
            <person name="Bartholomew K.A."/>
            <person name="Coutinho P.M."/>
            <person name="Erdmann S."/>
            <person name="Fowler T.J."/>
            <person name="Gathman A.C."/>
            <person name="Lombard V."/>
            <person name="Henrissat B."/>
            <person name="Knabe N."/>
            <person name="Kuees U."/>
            <person name="Lilly W.W."/>
            <person name="Lindquist E."/>
            <person name="Lucas S."/>
            <person name="Magnuson J.K."/>
            <person name="Piumi F."/>
            <person name="Raudaskoski M."/>
            <person name="Salamov A."/>
            <person name="Schmutz J."/>
            <person name="Schwarze F.W.M.R."/>
            <person name="vanKuyk P.A."/>
            <person name="Horton J.S."/>
            <person name="Grigoriev I.V."/>
            <person name="Woesten H.A.B."/>
        </authorList>
    </citation>
    <scope>NUCLEOTIDE SEQUENCE [LARGE SCALE GENOMIC DNA]</scope>
    <source>
        <strain evidence="2">H4-8 / FGSC 9210</strain>
    </source>
</reference>
<dbReference type="InterPro" id="IPR032675">
    <property type="entry name" value="LRR_dom_sf"/>
</dbReference>